<feature type="compositionally biased region" description="Low complexity" evidence="1">
    <location>
        <begin position="98"/>
        <end position="114"/>
    </location>
</feature>
<dbReference type="InterPro" id="IPR003034">
    <property type="entry name" value="SAP_dom"/>
</dbReference>
<evidence type="ECO:0000313" key="3">
    <source>
        <dbReference type="EMBL" id="GAT25587.1"/>
    </source>
</evidence>
<feature type="region of interest" description="Disordered" evidence="1">
    <location>
        <begin position="98"/>
        <end position="130"/>
    </location>
</feature>
<dbReference type="InterPro" id="IPR015242">
    <property type="entry name" value="Ydc2_cat"/>
</dbReference>
<dbReference type="InterPro" id="IPR012337">
    <property type="entry name" value="RNaseH-like_sf"/>
</dbReference>
<feature type="compositionally biased region" description="Basic and acidic residues" evidence="1">
    <location>
        <begin position="178"/>
        <end position="188"/>
    </location>
</feature>
<dbReference type="PANTHER" id="PTHR28072">
    <property type="entry name" value="CRUCIFORM CUTTING ENDONUCLEASE 1, MITOCHONDRIAL-RELATED"/>
    <property type="match status" value="1"/>
</dbReference>
<dbReference type="Proteomes" id="UP000075230">
    <property type="component" value="Unassembled WGS sequence"/>
</dbReference>
<dbReference type="VEuPathDB" id="FungiDB:ASPFODRAFT_44830"/>
<dbReference type="AlphaFoldDB" id="A0A146FIF1"/>
<dbReference type="GO" id="GO:0070336">
    <property type="term" value="F:flap-structured DNA binding"/>
    <property type="evidence" value="ECO:0007669"/>
    <property type="project" value="TreeGrafter"/>
</dbReference>
<dbReference type="InterPro" id="IPR039197">
    <property type="entry name" value="Mrs1/Cce1"/>
</dbReference>
<accession>A0A146FIF1</accession>
<dbReference type="GO" id="GO:0004520">
    <property type="term" value="F:DNA endonuclease activity"/>
    <property type="evidence" value="ECO:0007669"/>
    <property type="project" value="TreeGrafter"/>
</dbReference>
<evidence type="ECO:0000256" key="1">
    <source>
        <dbReference type="SAM" id="MobiDB-lite"/>
    </source>
</evidence>
<protein>
    <recommendedName>
        <fullName evidence="2">SAP domain-containing protein</fullName>
    </recommendedName>
</protein>
<proteinExistence type="predicted"/>
<name>A0A146FIF1_ASPKA</name>
<dbReference type="SMART" id="SM00513">
    <property type="entry name" value="SAP"/>
    <property type="match status" value="1"/>
</dbReference>
<evidence type="ECO:0000259" key="2">
    <source>
        <dbReference type="PROSITE" id="PS50800"/>
    </source>
</evidence>
<dbReference type="GO" id="GO:0000402">
    <property type="term" value="F:crossed form four-way junction DNA binding"/>
    <property type="evidence" value="ECO:0007669"/>
    <property type="project" value="TreeGrafter"/>
</dbReference>
<dbReference type="GO" id="GO:0000403">
    <property type="term" value="F:Y-form DNA binding"/>
    <property type="evidence" value="ECO:0007669"/>
    <property type="project" value="TreeGrafter"/>
</dbReference>
<dbReference type="PROSITE" id="PS50800">
    <property type="entry name" value="SAP"/>
    <property type="match status" value="1"/>
</dbReference>
<feature type="compositionally biased region" description="Low complexity" evidence="1">
    <location>
        <begin position="162"/>
        <end position="177"/>
    </location>
</feature>
<dbReference type="SUPFAM" id="SSF53098">
    <property type="entry name" value="Ribonuclease H-like"/>
    <property type="match status" value="1"/>
</dbReference>
<feature type="region of interest" description="Disordered" evidence="1">
    <location>
        <begin position="48"/>
        <end position="69"/>
    </location>
</feature>
<dbReference type="CDD" id="cd16963">
    <property type="entry name" value="CCE1"/>
    <property type="match status" value="1"/>
</dbReference>
<feature type="domain" description="SAP" evidence="2">
    <location>
        <begin position="6"/>
        <end position="40"/>
    </location>
</feature>
<organism evidence="3 4">
    <name type="scientific">Aspergillus kawachii</name>
    <name type="common">White koji mold</name>
    <name type="synonym">Aspergillus awamori var. kawachi</name>
    <dbReference type="NCBI Taxonomy" id="1069201"/>
    <lineage>
        <taxon>Eukaryota</taxon>
        <taxon>Fungi</taxon>
        <taxon>Dikarya</taxon>
        <taxon>Ascomycota</taxon>
        <taxon>Pezizomycotina</taxon>
        <taxon>Eurotiomycetes</taxon>
        <taxon>Eurotiomycetidae</taxon>
        <taxon>Eurotiales</taxon>
        <taxon>Aspergillaceae</taxon>
        <taxon>Aspergillus</taxon>
        <taxon>Aspergillus subgen. Circumdati</taxon>
    </lineage>
</organism>
<dbReference type="Gene3D" id="3.30.420.10">
    <property type="entry name" value="Ribonuclease H-like superfamily/Ribonuclease H"/>
    <property type="match status" value="1"/>
</dbReference>
<reference evidence="3 4" key="1">
    <citation type="journal article" date="2016" name="DNA Res.">
        <title>Genome sequence of Aspergillus luchuensis NBRC 4314.</title>
        <authorList>
            <person name="Yamada O."/>
            <person name="Machida M."/>
            <person name="Hosoyama A."/>
            <person name="Goto M."/>
            <person name="Takahashi T."/>
            <person name="Futagami T."/>
            <person name="Yamagata Y."/>
            <person name="Takeuchi M."/>
            <person name="Kobayashi T."/>
            <person name="Koike H."/>
            <person name="Abe K."/>
            <person name="Asai K."/>
            <person name="Arita M."/>
            <person name="Fujita N."/>
            <person name="Fukuda K."/>
            <person name="Higa K."/>
            <person name="Horikawa H."/>
            <person name="Ishikawa T."/>
            <person name="Jinno K."/>
            <person name="Kato Y."/>
            <person name="Kirimura K."/>
            <person name="Mizutani O."/>
            <person name="Nakasone K."/>
            <person name="Sano M."/>
            <person name="Shiraishi Y."/>
            <person name="Tsukahara M."/>
            <person name="Gomi K."/>
        </authorList>
    </citation>
    <scope>NUCLEOTIDE SEQUENCE [LARGE SCALE GENOMIC DNA]</scope>
    <source>
        <strain evidence="3 4">RIB 2604</strain>
    </source>
</reference>
<comment type="caution">
    <text evidence="3">The sequence shown here is derived from an EMBL/GenBank/DDBJ whole genome shotgun (WGS) entry which is preliminary data.</text>
</comment>
<dbReference type="EMBL" id="BCWF01000020">
    <property type="protein sequence ID" value="GAT25587.1"/>
    <property type="molecule type" value="Genomic_DNA"/>
</dbReference>
<feature type="region of interest" description="Disordered" evidence="1">
    <location>
        <begin position="279"/>
        <end position="301"/>
    </location>
</feature>
<dbReference type="Pfam" id="PF02037">
    <property type="entry name" value="SAP"/>
    <property type="match status" value="1"/>
</dbReference>
<dbReference type="GO" id="GO:0005739">
    <property type="term" value="C:mitochondrion"/>
    <property type="evidence" value="ECO:0007669"/>
    <property type="project" value="TreeGrafter"/>
</dbReference>
<dbReference type="Pfam" id="PF09159">
    <property type="entry name" value="Ydc2-catalyt"/>
    <property type="match status" value="1"/>
</dbReference>
<feature type="region of interest" description="Disordered" evidence="1">
    <location>
        <begin position="148"/>
        <end position="188"/>
    </location>
</feature>
<gene>
    <name evidence="3" type="ORF">RIB2604_02001640</name>
</gene>
<feature type="compositionally biased region" description="Basic and acidic residues" evidence="1">
    <location>
        <begin position="118"/>
        <end position="127"/>
    </location>
</feature>
<dbReference type="InterPro" id="IPR036397">
    <property type="entry name" value="RNaseH_sf"/>
</dbReference>
<sequence length="414" mass="45260">MRYPWLRPLKAKALQQIAQKTGIQSSGTKAVLVERLEGELAPLINPLHTQYDAEHDGAPKKHTKRRRSDNDNGIRLLSIDMGIRNLAFAVLHAPSLSSFSSSSSSSSSSSTVSSETGTPKDKSKSKEGNNTITLTAWKRLSIPDLCHAQQHHQHQRHDQEGTSSSLITTTTTTTSPKSKSEETKAKAKEDFSPSLYARHAYTLITTLLSTYNPTHILIERQRFRTGGGSAVQEWTIRVGVLEGMLYAVLETVNSAGLSSSGGKVQVYPVEPGRVSRFWGEGEEAGDVGDGGGDGEVGKKKRKNVRDVKKMKIGLVRGWLSSLDSDSASAVGDGDGDGGRRVMIGDDEVRKLADAFLEKCEGKRRIKKADGEDGEDSMDIGKLDDLADCLVQGVTWLEWQRMREKIVRDGGFSYD</sequence>
<dbReference type="PANTHER" id="PTHR28072:SF1">
    <property type="entry name" value="CRUCIFORM CUTTING ENDONUCLEASE 1, MITOCHONDRIAL-RELATED"/>
    <property type="match status" value="1"/>
</dbReference>
<evidence type="ECO:0000313" key="4">
    <source>
        <dbReference type="Proteomes" id="UP000075230"/>
    </source>
</evidence>
<reference evidence="4" key="2">
    <citation type="submission" date="2016-02" db="EMBL/GenBank/DDBJ databases">
        <title>Genome sequencing of Aspergillus luchuensis NBRC 4314.</title>
        <authorList>
            <person name="Yamada O."/>
        </authorList>
    </citation>
    <scope>NUCLEOTIDE SEQUENCE [LARGE SCALE GENOMIC DNA]</scope>
    <source>
        <strain evidence="4">RIB 2604</strain>
    </source>
</reference>